<evidence type="ECO:0000256" key="1">
    <source>
        <dbReference type="SAM" id="Phobius"/>
    </source>
</evidence>
<proteinExistence type="predicted"/>
<name>A0ABN3C403_9ACTN</name>
<keyword evidence="1" id="KW-1133">Transmembrane helix</keyword>
<feature type="transmembrane region" description="Helical" evidence="1">
    <location>
        <begin position="279"/>
        <end position="299"/>
    </location>
</feature>
<dbReference type="RefSeq" id="WP_344470137.1">
    <property type="nucleotide sequence ID" value="NZ_BAAAQX010000001.1"/>
</dbReference>
<dbReference type="Proteomes" id="UP001499843">
    <property type="component" value="Unassembled WGS sequence"/>
</dbReference>
<keyword evidence="1" id="KW-0812">Transmembrane</keyword>
<dbReference type="EMBL" id="BAAAQX010000001">
    <property type="protein sequence ID" value="GAA2204001.1"/>
    <property type="molecule type" value="Genomic_DNA"/>
</dbReference>
<gene>
    <name evidence="2" type="ORF">GCM10009850_001280</name>
</gene>
<evidence type="ECO:0000313" key="2">
    <source>
        <dbReference type="EMBL" id="GAA2204001.1"/>
    </source>
</evidence>
<keyword evidence="3" id="KW-1185">Reference proteome</keyword>
<reference evidence="2 3" key="1">
    <citation type="journal article" date="2019" name="Int. J. Syst. Evol. Microbiol.">
        <title>The Global Catalogue of Microorganisms (GCM) 10K type strain sequencing project: providing services to taxonomists for standard genome sequencing and annotation.</title>
        <authorList>
            <consortium name="The Broad Institute Genomics Platform"/>
            <consortium name="The Broad Institute Genome Sequencing Center for Infectious Disease"/>
            <person name="Wu L."/>
            <person name="Ma J."/>
        </authorList>
    </citation>
    <scope>NUCLEOTIDE SEQUENCE [LARGE SCALE GENOMIC DNA]</scope>
    <source>
        <strain evidence="2 3">JCM 16114</strain>
    </source>
</reference>
<evidence type="ECO:0000313" key="3">
    <source>
        <dbReference type="Proteomes" id="UP001499843"/>
    </source>
</evidence>
<feature type="transmembrane region" description="Helical" evidence="1">
    <location>
        <begin position="257"/>
        <end position="273"/>
    </location>
</feature>
<evidence type="ECO:0008006" key="4">
    <source>
        <dbReference type="Google" id="ProtNLM"/>
    </source>
</evidence>
<comment type="caution">
    <text evidence="2">The sequence shown here is derived from an EMBL/GenBank/DDBJ whole genome shotgun (WGS) entry which is preliminary data.</text>
</comment>
<keyword evidence="1" id="KW-0472">Membrane</keyword>
<sequence length="313" mass="32775">MTGLERGFRRLLAAYPKEHRARHEDEMVAVLLASAEPGRRRPSLGDACDVLRGGLTIRLRRAVEGRSNLHWRDALNIAALLAPIALFVLELDAAASYGEWVLRGEFNREGLRLMGETGLQALPYGLIALFAWLNRPWAAVACASGYALLSGWSIYRVEYEFALWNADGVLVQADPVDASDIAMGMLPAALCAVMLALAPSPGPGSAGTPRLLKWAAALAGLSVLGAMIVRWAGFPVAVAVVLVAAVLAFRSPVGRRVVVVLVPMASIVGVGMVREADLLGLVLLTTLSVGVLGVVGVLARAGSVPSSAAGAGG</sequence>
<feature type="transmembrane region" description="Helical" evidence="1">
    <location>
        <begin position="234"/>
        <end position="250"/>
    </location>
</feature>
<accession>A0ABN3C403</accession>
<protein>
    <recommendedName>
        <fullName evidence="4">DUF2029 domain-containing protein</fullName>
    </recommendedName>
</protein>
<organism evidence="2 3">
    <name type="scientific">Nonomuraea monospora</name>
    <dbReference type="NCBI Taxonomy" id="568818"/>
    <lineage>
        <taxon>Bacteria</taxon>
        <taxon>Bacillati</taxon>
        <taxon>Actinomycetota</taxon>
        <taxon>Actinomycetes</taxon>
        <taxon>Streptosporangiales</taxon>
        <taxon>Streptosporangiaceae</taxon>
        <taxon>Nonomuraea</taxon>
    </lineage>
</organism>